<accession>A0A6A6FYT9</accession>
<feature type="non-terminal residue" evidence="1">
    <location>
        <position position="124"/>
    </location>
</feature>
<dbReference type="EMBL" id="ML992535">
    <property type="protein sequence ID" value="KAF2218601.1"/>
    <property type="molecule type" value="Genomic_DNA"/>
</dbReference>
<dbReference type="OrthoDB" id="4360026at2759"/>
<name>A0A6A6FYT9_9PEZI</name>
<reference evidence="2" key="1">
    <citation type="journal article" date="2020" name="Stud. Mycol.">
        <title>101 Dothideomycetes genomes: A test case for predicting lifestyles and emergence of pathogens.</title>
        <authorList>
            <person name="Haridas S."/>
            <person name="Albert R."/>
            <person name="Binder M."/>
            <person name="Bloem J."/>
            <person name="LaButti K."/>
            <person name="Salamov A."/>
            <person name="Andreopoulos B."/>
            <person name="Baker S."/>
            <person name="Barry K."/>
            <person name="Bills G."/>
            <person name="Bluhm B."/>
            <person name="Cannon C."/>
            <person name="Castanera R."/>
            <person name="Culley D."/>
            <person name="Daum C."/>
            <person name="Ezra D."/>
            <person name="Gonzalez J."/>
            <person name="Henrissat B."/>
            <person name="Kuo A."/>
            <person name="Liang C."/>
            <person name="Lipzen A."/>
            <person name="Lutzoni F."/>
            <person name="Magnuson J."/>
            <person name="Mondo S."/>
            <person name="Nolan M."/>
            <person name="Ohm R."/>
            <person name="Pangilinan J."/>
            <person name="Park H.-J."/>
            <person name="Ramirez L."/>
            <person name="Alfaro M."/>
            <person name="Sun H."/>
            <person name="Tritt A."/>
            <person name="Yoshinaga Y."/>
            <person name="Zwiers L.-H."/>
            <person name="Turgeon B."/>
            <person name="Goodwin S."/>
            <person name="Spatafora J."/>
            <person name="Crous P."/>
            <person name="Grigoriev I."/>
        </authorList>
    </citation>
    <scope>NUCLEOTIDE SEQUENCE [LARGE SCALE GENOMIC DNA]</scope>
    <source>
        <strain evidence="2">CECT 20119</strain>
    </source>
</reference>
<proteinExistence type="predicted"/>
<feature type="non-terminal residue" evidence="1">
    <location>
        <position position="1"/>
    </location>
</feature>
<dbReference type="Proteomes" id="UP000799538">
    <property type="component" value="Unassembled WGS sequence"/>
</dbReference>
<evidence type="ECO:0000313" key="2">
    <source>
        <dbReference type="Proteomes" id="UP000799538"/>
    </source>
</evidence>
<evidence type="ECO:0000313" key="1">
    <source>
        <dbReference type="EMBL" id="KAF2218601.1"/>
    </source>
</evidence>
<organism evidence="1 2">
    <name type="scientific">Elsinoe ampelina</name>
    <dbReference type="NCBI Taxonomy" id="302913"/>
    <lineage>
        <taxon>Eukaryota</taxon>
        <taxon>Fungi</taxon>
        <taxon>Dikarya</taxon>
        <taxon>Ascomycota</taxon>
        <taxon>Pezizomycotina</taxon>
        <taxon>Dothideomycetes</taxon>
        <taxon>Dothideomycetidae</taxon>
        <taxon>Myriangiales</taxon>
        <taxon>Elsinoaceae</taxon>
        <taxon>Elsinoe</taxon>
    </lineage>
</organism>
<sequence length="124" mass="14132">QACLDALHRQAVPDQVEEEVVKFCIIKGIRHQDGFAVELYNVAPHFARAINARAIMRNRLPESMQPDQVPYCTFHPGIATEDTYRQLAFRYPEMKYQVGRACAVAGYLDLYNELGLLPEVHIAE</sequence>
<gene>
    <name evidence="1" type="ORF">BDZ85DRAFT_170858</name>
</gene>
<protein>
    <submittedName>
        <fullName evidence="1">Uncharacterized protein</fullName>
    </submittedName>
</protein>
<dbReference type="AlphaFoldDB" id="A0A6A6FYT9"/>
<keyword evidence="2" id="KW-1185">Reference proteome</keyword>